<organism evidence="5">
    <name type="scientific">hydrothermal vent metagenome</name>
    <dbReference type="NCBI Taxonomy" id="652676"/>
    <lineage>
        <taxon>unclassified sequences</taxon>
        <taxon>metagenomes</taxon>
        <taxon>ecological metagenomes</taxon>
    </lineage>
</organism>
<sequence>MKNLPLISIEQTLSTYKNLHSKNPSFGMDIYNTDFNTENFFILENNGKGSKGIPIKTTHYACILTLKGGSLRHVNQFNYKITAHSLQLLIPESIHSFEDTEPDSKFLVLIFNRIFLADELEVLLSFHNKNLQPVDLGMIEFNNVLNLYKQLNIEYKNAKTDYKEVAKHLLIQVLYILKREKLANLKDEIQNRPQKITNQFLSLIEDNFKEHKSVKEYANILNITPKHLSETIKECLGKPALSFIHIRVIKEMQYLLCYSEMSIKQISSYLNFENSSAFGRFFKRNEGLSPKEYQLRFHD</sequence>
<accession>A0A1W1CRX6</accession>
<dbReference type="AlphaFoldDB" id="A0A1W1CRX6"/>
<dbReference type="Pfam" id="PF12833">
    <property type="entry name" value="HTH_18"/>
    <property type="match status" value="1"/>
</dbReference>
<dbReference type="PANTHER" id="PTHR43280:SF32">
    <property type="entry name" value="TRANSCRIPTIONAL REGULATORY PROTEIN"/>
    <property type="match status" value="1"/>
</dbReference>
<evidence type="ECO:0000313" key="5">
    <source>
        <dbReference type="EMBL" id="SFV68499.1"/>
    </source>
</evidence>
<dbReference type="InterPro" id="IPR018060">
    <property type="entry name" value="HTH_AraC"/>
</dbReference>
<dbReference type="SUPFAM" id="SSF46689">
    <property type="entry name" value="Homeodomain-like"/>
    <property type="match status" value="1"/>
</dbReference>
<dbReference type="EMBL" id="FPHF01000105">
    <property type="protein sequence ID" value="SFV68499.1"/>
    <property type="molecule type" value="Genomic_DNA"/>
</dbReference>
<feature type="domain" description="HTH araC/xylS-type" evidence="4">
    <location>
        <begin position="198"/>
        <end position="296"/>
    </location>
</feature>
<name>A0A1W1CRX6_9ZZZZ</name>
<protein>
    <submittedName>
        <fullName evidence="5">Transcriptional regulator, AraC family</fullName>
    </submittedName>
</protein>
<dbReference type="Gene3D" id="1.10.10.60">
    <property type="entry name" value="Homeodomain-like"/>
    <property type="match status" value="1"/>
</dbReference>
<evidence type="ECO:0000259" key="4">
    <source>
        <dbReference type="PROSITE" id="PS01124"/>
    </source>
</evidence>
<dbReference type="GO" id="GO:0003700">
    <property type="term" value="F:DNA-binding transcription factor activity"/>
    <property type="evidence" value="ECO:0007669"/>
    <property type="project" value="InterPro"/>
</dbReference>
<dbReference type="GO" id="GO:0043565">
    <property type="term" value="F:sequence-specific DNA binding"/>
    <property type="evidence" value="ECO:0007669"/>
    <property type="project" value="InterPro"/>
</dbReference>
<proteinExistence type="predicted"/>
<evidence type="ECO:0000256" key="2">
    <source>
        <dbReference type="ARBA" id="ARBA00023125"/>
    </source>
</evidence>
<dbReference type="InterPro" id="IPR009057">
    <property type="entry name" value="Homeodomain-like_sf"/>
</dbReference>
<dbReference type="PANTHER" id="PTHR43280">
    <property type="entry name" value="ARAC-FAMILY TRANSCRIPTIONAL REGULATOR"/>
    <property type="match status" value="1"/>
</dbReference>
<evidence type="ECO:0000256" key="3">
    <source>
        <dbReference type="ARBA" id="ARBA00023163"/>
    </source>
</evidence>
<gene>
    <name evidence="5" type="ORF">MNB_SM-4-1412</name>
</gene>
<keyword evidence="3" id="KW-0804">Transcription</keyword>
<evidence type="ECO:0000256" key="1">
    <source>
        <dbReference type="ARBA" id="ARBA00023015"/>
    </source>
</evidence>
<reference evidence="5" key="1">
    <citation type="submission" date="2016-10" db="EMBL/GenBank/DDBJ databases">
        <authorList>
            <person name="de Groot N.N."/>
        </authorList>
    </citation>
    <scope>NUCLEOTIDE SEQUENCE</scope>
</reference>
<dbReference type="SMART" id="SM00342">
    <property type="entry name" value="HTH_ARAC"/>
    <property type="match status" value="1"/>
</dbReference>
<keyword evidence="2" id="KW-0238">DNA-binding</keyword>
<keyword evidence="1" id="KW-0805">Transcription regulation</keyword>
<dbReference type="PROSITE" id="PS01124">
    <property type="entry name" value="HTH_ARAC_FAMILY_2"/>
    <property type="match status" value="1"/>
</dbReference>